<reference evidence="1" key="1">
    <citation type="submission" date="2021-01" db="EMBL/GenBank/DDBJ databases">
        <title>Complete genome sequence of Clostridiales bacterium R-7.</title>
        <authorList>
            <person name="Mahoney-Kurpe S.C."/>
            <person name="Palevich N."/>
            <person name="Koike S."/>
            <person name="Moon C.D."/>
            <person name="Attwood G.T."/>
        </authorList>
    </citation>
    <scope>NUCLEOTIDE SEQUENCE</scope>
    <source>
        <strain evidence="1">R-7</strain>
    </source>
</reference>
<evidence type="ECO:0000313" key="1">
    <source>
        <dbReference type="EMBL" id="QUC67585.1"/>
    </source>
</evidence>
<accession>A0AC61MXC6</accession>
<dbReference type="Proteomes" id="UP000682782">
    <property type="component" value="Chromosome"/>
</dbReference>
<sequence>MWKKRILCLVLVLCSILVLSSCQKKETFMTLDQQQQLQQQQQQTASQSSDAQNLFGETALPQQNTIDDFDSGDYDPSQEEGGDEEFLETLSNIVDVQTPAPTMKSEYAGATPVLVDPIDKPTPTPLPPLTFNYEKYEASALHLTFEGPAGWVKDDSMPDTYILTNPTAGVDYAAQLSIQLVPVDKARNKNELIKEVKSRLDEIGGTCLKYERSQTAGRKFMNVDGVYANYKATTLDGAKIAGRMIISCVNKTLYILHVSYPQGYTSVYVDNVYDKFRHTVKIIDTTAAAATKTN</sequence>
<name>A0AC61MXC6_9FIRM</name>
<keyword evidence="2" id="KW-1185">Reference proteome</keyword>
<proteinExistence type="predicted"/>
<gene>
    <name evidence="1" type="ORF">JYE49_02470</name>
</gene>
<evidence type="ECO:0000313" key="2">
    <source>
        <dbReference type="Proteomes" id="UP000682782"/>
    </source>
</evidence>
<protein>
    <submittedName>
        <fullName evidence="1">Uncharacterized protein</fullName>
    </submittedName>
</protein>
<organism evidence="1 2">
    <name type="scientific">Aristaeella hokkaidonensis</name>
    <dbReference type="NCBI Taxonomy" id="3046382"/>
    <lineage>
        <taxon>Bacteria</taxon>
        <taxon>Bacillati</taxon>
        <taxon>Bacillota</taxon>
        <taxon>Clostridia</taxon>
        <taxon>Eubacteriales</taxon>
        <taxon>Aristaeellaceae</taxon>
        <taxon>Aristaeella</taxon>
    </lineage>
</organism>
<dbReference type="EMBL" id="CP068393">
    <property type="protein sequence ID" value="QUC67585.1"/>
    <property type="molecule type" value="Genomic_DNA"/>
</dbReference>